<proteinExistence type="predicted"/>
<dbReference type="RefSeq" id="WP_181662370.1">
    <property type="nucleotide sequence ID" value="NZ_JACEHE010000046.1"/>
</dbReference>
<gene>
    <name evidence="2" type="ORF">H1D24_38320</name>
</gene>
<dbReference type="Proteomes" id="UP000545761">
    <property type="component" value="Unassembled WGS sequence"/>
</dbReference>
<comment type="caution">
    <text evidence="2">The sequence shown here is derived from an EMBL/GenBank/DDBJ whole genome shotgun (WGS) entry which is preliminary data.</text>
</comment>
<feature type="region of interest" description="Disordered" evidence="1">
    <location>
        <begin position="98"/>
        <end position="127"/>
    </location>
</feature>
<name>A0A7W0DUE1_9ACTN</name>
<reference evidence="2 3" key="1">
    <citation type="submission" date="2020-07" db="EMBL/GenBank/DDBJ databases">
        <title>Streptomyces isolated from Indian soil.</title>
        <authorList>
            <person name="Mandal S."/>
            <person name="Maiti P.K."/>
        </authorList>
    </citation>
    <scope>NUCLEOTIDE SEQUENCE [LARGE SCALE GENOMIC DNA]</scope>
    <source>
        <strain evidence="2 3">PSKA28</strain>
    </source>
</reference>
<dbReference type="AlphaFoldDB" id="A0A7W0DUE1"/>
<accession>A0A7W0DUE1</accession>
<protein>
    <submittedName>
        <fullName evidence="2">Uncharacterized protein</fullName>
    </submittedName>
</protein>
<evidence type="ECO:0000313" key="3">
    <source>
        <dbReference type="Proteomes" id="UP000545761"/>
    </source>
</evidence>
<dbReference type="EMBL" id="JACEHE010000046">
    <property type="protein sequence ID" value="MBA2951451.1"/>
    <property type="molecule type" value="Genomic_DNA"/>
</dbReference>
<evidence type="ECO:0000256" key="1">
    <source>
        <dbReference type="SAM" id="MobiDB-lite"/>
    </source>
</evidence>
<evidence type="ECO:0000313" key="2">
    <source>
        <dbReference type="EMBL" id="MBA2951451.1"/>
    </source>
</evidence>
<sequence>MLKLKPTTKAARFVYDDGAMTVSWLVSASLEGDELVDMLRRIVGFYDAQAGPPPLPQRIPGIALGMAQEAHPRMVQVTEEEGMALKASGATNVTNGWATTAGVVPPAPEIPADRQGEWELIPPGEGE</sequence>
<organism evidence="2 3">
    <name type="scientific">Streptomyces himalayensis subsp. himalayensis</name>
    <dbReference type="NCBI Taxonomy" id="2756131"/>
    <lineage>
        <taxon>Bacteria</taxon>
        <taxon>Bacillati</taxon>
        <taxon>Actinomycetota</taxon>
        <taxon>Actinomycetes</taxon>
        <taxon>Kitasatosporales</taxon>
        <taxon>Streptomycetaceae</taxon>
        <taxon>Streptomyces</taxon>
        <taxon>Streptomyces himalayensis</taxon>
    </lineage>
</organism>